<sequence>MNLSVEEGGMPKFSETAQRWHDYEPFPALPPSVQGPLPDSYLEHRLALPQGCLPDVTRSTLIQGAWALIAGRMVNSEDAVFGIAVPGQLLPVAVPGDVAIPTMAMAPMCIKTASDQTISEYLLSVQRQALELANQVAWQQDAKCRSACQQVCAFQTLLVVQPSKYDSIHEAQITHHQESAHQLWQGTCALMVEARLSPHDILAKASFDSRVIAPWVVGKLLEQLDFVMQQLVVTNPGHSLEEIAMVTDQDLVKTWAWNSIVPLPVERCVHEIFEERVASQPGALAVCAWDGELTYGELDRLASQLAGKLVGLGVGDRPDMLVPLCFAKSVWTTVAVLGVLKAGGAFLLLDPSLPEKRLQFMVNHIKAKLLLSSASTQALSSSLVEEVVTIEPGFFTSLGEQPNQHLPRPSPSSLMYVTFTSGSTGAPKCVKTTHCNVASALYHQIGPMGLTKDSRVLDFSSYSFTTAISNVCGALAAGGCLCVPNDQDRRDKLPEVIRSFQASFIDLTPSVAQFLKPEEFPTLQTLILGGEVLRKRDVERWWGKIQTIHLYGQSECTSNGTINYNASSPESALRIGKGAGLITWVVDPADHNKLLPIGCTGELLFEGPLVGCGYLGDPEQTAAAFINDPSWLLRGAPGRPGRHGRLYKTGDLVQYTEDGDLTFIGRKDTQVKIRGQRVELGEVEHWVQKCMPDAVQAVAEVIQPQGESSSRALVAFIQLKDATQPVELEGAAAKVLSISADVGDKLAAHLPSYMVPTAFFSMGEIPMTATGKINRKRLREIGGLFSVDELAEMRTAGRGPKRQPTSMAEQSMQEIWAKVLNIGQAKIGLDDNFFHLGGDSIAAMKAVGEARRMGIGLAVADIFRHPTLHALFKHSLHTAKDFEGEIPPFALLGDGVDVASFLRNISAHYHLDPSKIRDAYPCTPLQEGLISLTSKRQGGYITQEVLKLSPNVAVKDLCTAWEQVARAMPILRTRIVQHNDLGLMQLVLDENIHWLDGTDLNKYIEADRKQPMGLGEPLTRYALIQDATGTTTSFVWTVHHALYDGWSISLIMDAVRQATRFAFIPQGPQPQLFIKYIKDQDHKEMVNYWVKSLAGYNTVPFPSLPPSVDQPSADKVVEHQIPQPAQRLHKDITISTLIRAAWALLASRMTNTDDAVFGATVSGRNAPVPGIDATVAPTFATIPLRVRTTPRQKVSEYLKAVQQQAVDMIPYEQAGLHRIAGMSPDSQRACMFQSLLVIQPQKTVAADEVLGSWQAISQQQWLNTYALMLEIRLEEDKLLASASFDSRVLEPWVVYTLLARLEFVIQRLDSASNERLLTEIDVMTAYDLEQIWEWNSTLPIAERRCAHDIIRERVLAQPAAPAICAWDGELSYNKLDQLALRLAGRLAELGVKHDTLVPLCFEKSMWVPVAMLGVLKAGGGFVLLDPSLPRHRLEAIVRQLNAAFILSSPANLHLSSQLSETVIQLDAESIILFEPAVTETALKVQPSSTAMFAVFTSGSTGTPKGVVLSHSNFCSGLKYQSHILGFTENSRVFDFASYAFDISVHNVFATLASGGCLCIPAEGDRRDNISKAMVEMGATVVNLTPSVARLIDPATVPQLDTLILAGEAVSIDDVMPWWGKTRVVNAYGPAECNISTINWEQSSPDKATYIGRGAGLVTWVVDPEDHNSLLPPGHIGELLLEGPLVGGGYLNDLQKTAEAFVEDPTWLTQGAPGKPGRQGRLYKTGDLVRYNQDGRLTFIGRKDAQVKVRGQRVELGEVEHWVQRCMVGAKQVIAEVVLLQGEHSSPTLMAFLQIENEATAANDPEAIAASILSTPTELEDHLAEYLPSYMIPAMLVSVRHMPMTPTGKTDRQRLREIGSSFSTKKLAQSQTAKLGSKREPETQEERQIQTIWAKVLGIEPCFIGANDSFIRLGGNSISAMRVVGEARKVGLQLAVADIFRRPRLHQLASHAIPSSGTAPNTIPNCQQRRCVEQSIAQERLWCSNQLYPGLRWHLMLCATRLRGPLQLSALKAALLALERSHETLRTTFGTQGGVHMQYIHPFRRKDLNVVDISSDRCEGLEHALQKDRMTPFNLAAEPGWRVSVYQLGKEEHVLSIVMHHIVSDGWSVDVLRTELAAFYSAAIRGHELPPQVDALPIQYRDYSTWQRQQEKMEVYQRQLEYWREQLETSRPAEFLCDKPRPSSLSGHTGAEEIKIEGRLYDHLQRFCKVREVTLFVMLLAAFRVTHCRLTGASDATIGTSNANRDRWEVRNMIGLLVNLQCIRIKVEGESFDELVRQVQATTVTSFVNQDVPFERIVSKLQADEDHSRHPLVQIIFAVHSQLDFGKFSFEGIEADPLTLPVTSRFDLEFHLYQEKNALRGSAIYSTDLYYPETIRNMLSVFYKVLKRGLADPTSTIRSLTLTD</sequence>
<dbReference type="PROSITE" id="PS00455">
    <property type="entry name" value="AMP_BINDING"/>
    <property type="match status" value="1"/>
</dbReference>
<comment type="similarity">
    <text evidence="4">Belongs to the NRP synthetase family.</text>
</comment>
<dbReference type="Gene3D" id="1.10.1200.10">
    <property type="entry name" value="ACP-like"/>
    <property type="match status" value="2"/>
</dbReference>
<dbReference type="GO" id="GO:0031177">
    <property type="term" value="F:phosphopantetheine binding"/>
    <property type="evidence" value="ECO:0007669"/>
    <property type="project" value="InterPro"/>
</dbReference>
<feature type="region of interest" description="Disordered" evidence="5">
    <location>
        <begin position="1863"/>
        <end position="1885"/>
    </location>
</feature>
<dbReference type="Proteomes" id="UP000237481">
    <property type="component" value="Unassembled WGS sequence"/>
</dbReference>
<dbReference type="GO" id="GO:0016874">
    <property type="term" value="F:ligase activity"/>
    <property type="evidence" value="ECO:0007669"/>
    <property type="project" value="UniProtKB-KW"/>
</dbReference>
<evidence type="ECO:0000256" key="2">
    <source>
        <dbReference type="ARBA" id="ARBA00022553"/>
    </source>
</evidence>
<feature type="compositionally biased region" description="Basic and acidic residues" evidence="5">
    <location>
        <begin position="1876"/>
        <end position="1885"/>
    </location>
</feature>
<evidence type="ECO:0000256" key="1">
    <source>
        <dbReference type="ARBA" id="ARBA00022450"/>
    </source>
</evidence>
<dbReference type="Pfam" id="PF00550">
    <property type="entry name" value="PP-binding"/>
    <property type="match status" value="2"/>
</dbReference>
<dbReference type="InterPro" id="IPR009081">
    <property type="entry name" value="PP-bd_ACP"/>
</dbReference>
<dbReference type="STRING" id="94208.A0A2S4L764"/>
<protein>
    <submittedName>
        <fullName evidence="7">Nonribosomal peptide synthetase</fullName>
    </submittedName>
</protein>
<dbReference type="Gene3D" id="3.40.50.12780">
    <property type="entry name" value="N-terminal domain of ligase-like"/>
    <property type="match status" value="2"/>
</dbReference>
<comment type="caution">
    <text evidence="7">The sequence shown here is derived from an EMBL/GenBank/DDBJ whole genome shotgun (WGS) entry which is preliminary data.</text>
</comment>
<dbReference type="PANTHER" id="PTHR45527:SF3">
    <property type="entry name" value="SIDEROPHORE SYNTHETASE (EUROFUNG)"/>
    <property type="match status" value="1"/>
</dbReference>
<dbReference type="InterPro" id="IPR000873">
    <property type="entry name" value="AMP-dep_synth/lig_dom"/>
</dbReference>
<dbReference type="InterPro" id="IPR010071">
    <property type="entry name" value="AA_adenyl_dom"/>
</dbReference>
<accession>A0A2S4L764</accession>
<feature type="domain" description="Carrier" evidence="6">
    <location>
        <begin position="1879"/>
        <end position="1955"/>
    </location>
</feature>
<keyword evidence="2" id="KW-0597">Phosphoprotein</keyword>
<dbReference type="EMBL" id="PKSG01000155">
    <property type="protein sequence ID" value="POR38258.1"/>
    <property type="molecule type" value="Genomic_DNA"/>
</dbReference>
<dbReference type="OrthoDB" id="416786at2759"/>
<dbReference type="FunFam" id="3.40.50.12780:FF:000014">
    <property type="entry name" value="Nonribosomal peptide synthetase 1"/>
    <property type="match status" value="2"/>
</dbReference>
<name>A0A2S4L764_9HYPO</name>
<dbReference type="SUPFAM" id="SSF56801">
    <property type="entry name" value="Acetyl-CoA synthetase-like"/>
    <property type="match status" value="2"/>
</dbReference>
<dbReference type="FunFam" id="3.30.559.30:FF:000003">
    <property type="entry name" value="Nonribosomal peptide synthase SidD"/>
    <property type="match status" value="1"/>
</dbReference>
<keyword evidence="3" id="KW-0436">Ligase</keyword>
<dbReference type="InterPro" id="IPR020845">
    <property type="entry name" value="AMP-binding_CS"/>
</dbReference>
<dbReference type="PROSITE" id="PS50075">
    <property type="entry name" value="CARRIER"/>
    <property type="match status" value="2"/>
</dbReference>
<dbReference type="Gene3D" id="3.30.300.30">
    <property type="match status" value="2"/>
</dbReference>
<dbReference type="GO" id="GO:0043041">
    <property type="term" value="P:amino acid activation for nonribosomal peptide biosynthetic process"/>
    <property type="evidence" value="ECO:0007669"/>
    <property type="project" value="TreeGrafter"/>
</dbReference>
<dbReference type="InterPro" id="IPR006162">
    <property type="entry name" value="Ppantetheine_attach_site"/>
</dbReference>
<dbReference type="SUPFAM" id="SSF52777">
    <property type="entry name" value="CoA-dependent acyltransferases"/>
    <property type="match status" value="5"/>
</dbReference>
<dbReference type="InterPro" id="IPR045851">
    <property type="entry name" value="AMP-bd_C_sf"/>
</dbReference>
<dbReference type="Pfam" id="PF00501">
    <property type="entry name" value="AMP-binding"/>
    <property type="match status" value="2"/>
</dbReference>
<organism evidence="7 8">
    <name type="scientific">Tolypocladium paradoxum</name>
    <dbReference type="NCBI Taxonomy" id="94208"/>
    <lineage>
        <taxon>Eukaryota</taxon>
        <taxon>Fungi</taxon>
        <taxon>Dikarya</taxon>
        <taxon>Ascomycota</taxon>
        <taxon>Pezizomycotina</taxon>
        <taxon>Sordariomycetes</taxon>
        <taxon>Hypocreomycetidae</taxon>
        <taxon>Hypocreales</taxon>
        <taxon>Ophiocordycipitaceae</taxon>
        <taxon>Tolypocladium</taxon>
    </lineage>
</organism>
<feature type="compositionally biased region" description="Polar residues" evidence="5">
    <location>
        <begin position="1863"/>
        <end position="1873"/>
    </location>
</feature>
<dbReference type="Gene3D" id="3.30.559.30">
    <property type="entry name" value="Nonribosomal peptide synthetase, condensation domain"/>
    <property type="match status" value="3"/>
</dbReference>
<evidence type="ECO:0000256" key="3">
    <source>
        <dbReference type="ARBA" id="ARBA00022598"/>
    </source>
</evidence>
<dbReference type="FunFam" id="3.30.300.30:FF:000015">
    <property type="entry name" value="Nonribosomal peptide synthase SidD"/>
    <property type="match status" value="2"/>
</dbReference>
<dbReference type="Pfam" id="PF00668">
    <property type="entry name" value="Condensation"/>
    <property type="match status" value="2"/>
</dbReference>
<dbReference type="InterPro" id="IPR023213">
    <property type="entry name" value="CAT-like_dom_sf"/>
</dbReference>
<evidence type="ECO:0000256" key="4">
    <source>
        <dbReference type="ARBA" id="ARBA00029454"/>
    </source>
</evidence>
<reference evidence="7 8" key="1">
    <citation type="submission" date="2018-01" db="EMBL/GenBank/DDBJ databases">
        <title>Harnessing the power of phylogenomics to disentangle the directionality and signatures of interkingdom host jumping in the parasitic fungal genus Tolypocladium.</title>
        <authorList>
            <person name="Quandt C.A."/>
            <person name="Patterson W."/>
            <person name="Spatafora J.W."/>
        </authorList>
    </citation>
    <scope>NUCLEOTIDE SEQUENCE [LARGE SCALE GENOMIC DNA]</scope>
    <source>
        <strain evidence="7 8">NRBC 100945</strain>
    </source>
</reference>
<dbReference type="CDD" id="cd19545">
    <property type="entry name" value="FUM14_C_NRPS-like"/>
    <property type="match status" value="1"/>
</dbReference>
<dbReference type="InterPro" id="IPR001242">
    <property type="entry name" value="Condensation_dom"/>
</dbReference>
<dbReference type="InterPro" id="IPR020806">
    <property type="entry name" value="PKS_PP-bd"/>
</dbReference>
<dbReference type="FunFam" id="1.10.1200.10:FF:000005">
    <property type="entry name" value="Nonribosomal peptide synthetase 1"/>
    <property type="match status" value="2"/>
</dbReference>
<gene>
    <name evidence="7" type="ORF">TPAR_01520</name>
</gene>
<proteinExistence type="inferred from homology"/>
<dbReference type="PROSITE" id="PS00012">
    <property type="entry name" value="PHOSPHOPANTETHEINE"/>
    <property type="match status" value="2"/>
</dbReference>
<dbReference type="Gene3D" id="3.30.559.10">
    <property type="entry name" value="Chloramphenicol acetyltransferase-like domain"/>
    <property type="match status" value="2"/>
</dbReference>
<evidence type="ECO:0000259" key="6">
    <source>
        <dbReference type="PROSITE" id="PS50075"/>
    </source>
</evidence>
<dbReference type="GO" id="GO:0044550">
    <property type="term" value="P:secondary metabolite biosynthetic process"/>
    <property type="evidence" value="ECO:0007669"/>
    <property type="project" value="TreeGrafter"/>
</dbReference>
<evidence type="ECO:0000256" key="5">
    <source>
        <dbReference type="SAM" id="MobiDB-lite"/>
    </source>
</evidence>
<dbReference type="SUPFAM" id="SSF47336">
    <property type="entry name" value="ACP-like"/>
    <property type="match status" value="2"/>
</dbReference>
<evidence type="ECO:0000313" key="8">
    <source>
        <dbReference type="Proteomes" id="UP000237481"/>
    </source>
</evidence>
<dbReference type="CDD" id="cd05918">
    <property type="entry name" value="A_NRPS_SidN3_like"/>
    <property type="match status" value="2"/>
</dbReference>
<keyword evidence="8" id="KW-1185">Reference proteome</keyword>
<dbReference type="PANTHER" id="PTHR45527">
    <property type="entry name" value="NONRIBOSOMAL PEPTIDE SYNTHETASE"/>
    <property type="match status" value="1"/>
</dbReference>
<dbReference type="NCBIfam" id="TIGR01733">
    <property type="entry name" value="AA-adenyl-dom"/>
    <property type="match status" value="2"/>
</dbReference>
<dbReference type="GO" id="GO:0005737">
    <property type="term" value="C:cytoplasm"/>
    <property type="evidence" value="ECO:0007669"/>
    <property type="project" value="TreeGrafter"/>
</dbReference>
<keyword evidence="1" id="KW-0596">Phosphopantetheine</keyword>
<dbReference type="SMART" id="SM01294">
    <property type="entry name" value="PKS_PP_betabranch"/>
    <property type="match status" value="1"/>
</dbReference>
<evidence type="ECO:0000313" key="7">
    <source>
        <dbReference type="EMBL" id="POR38258.1"/>
    </source>
</evidence>
<dbReference type="CDD" id="cd19531">
    <property type="entry name" value="LCL_NRPS-like"/>
    <property type="match status" value="1"/>
</dbReference>
<feature type="domain" description="Carrier" evidence="6">
    <location>
        <begin position="803"/>
        <end position="879"/>
    </location>
</feature>
<dbReference type="SMART" id="SM00823">
    <property type="entry name" value="PKS_PP"/>
    <property type="match status" value="2"/>
</dbReference>
<dbReference type="InterPro" id="IPR036736">
    <property type="entry name" value="ACP-like_sf"/>
</dbReference>
<dbReference type="InterPro" id="IPR042099">
    <property type="entry name" value="ANL_N_sf"/>
</dbReference>